<dbReference type="GO" id="GO:0032870">
    <property type="term" value="P:cellular response to hormone stimulus"/>
    <property type="evidence" value="ECO:0007669"/>
    <property type="project" value="TreeGrafter"/>
</dbReference>
<proteinExistence type="inferred from homology"/>
<evidence type="ECO:0000256" key="1">
    <source>
        <dbReference type="ARBA" id="ARBA00004251"/>
    </source>
</evidence>
<evidence type="ECO:0000256" key="2">
    <source>
        <dbReference type="ARBA" id="ARBA00007087"/>
    </source>
</evidence>
<dbReference type="GO" id="GO:0005886">
    <property type="term" value="C:plasma membrane"/>
    <property type="evidence" value="ECO:0007669"/>
    <property type="project" value="UniProtKB-SubCell"/>
</dbReference>
<evidence type="ECO:0000256" key="7">
    <source>
        <dbReference type="ARBA" id="ARBA00022989"/>
    </source>
</evidence>
<dbReference type="Pfam" id="PF04901">
    <property type="entry name" value="RAMP"/>
    <property type="match status" value="1"/>
</dbReference>
<evidence type="ECO:0000256" key="8">
    <source>
        <dbReference type="ARBA" id="ARBA00023136"/>
    </source>
</evidence>
<dbReference type="GO" id="GO:0007186">
    <property type="term" value="P:G protein-coupled receptor signaling pathway"/>
    <property type="evidence" value="ECO:0007669"/>
    <property type="project" value="TreeGrafter"/>
</dbReference>
<evidence type="ECO:0000256" key="11">
    <source>
        <dbReference type="SAM" id="Phobius"/>
    </source>
</evidence>
<name>A0A9Q0EKS3_9TELE</name>
<dbReference type="GO" id="GO:0015026">
    <property type="term" value="F:coreceptor activity"/>
    <property type="evidence" value="ECO:0007669"/>
    <property type="project" value="InterPro"/>
</dbReference>
<sequence length="113" mass="12778">MNPEGSWTADDLADLEAEVGLELYFIAEDDGDPYTVLTDCIETLSYLLGCYHLNPSVQDFFLQTHGRFFLTCSEDELLLTDAPHNVVVVLTLVPVTLLPLLVYLVVWKSNRRE</sequence>
<keyword evidence="4" id="KW-1003">Cell membrane</keyword>
<evidence type="ECO:0000256" key="9">
    <source>
        <dbReference type="ARBA" id="ARBA00023157"/>
    </source>
</evidence>
<dbReference type="Gene3D" id="1.10.150.510">
    <property type="entry name" value="Receptor activity modifying family"/>
    <property type="match status" value="1"/>
</dbReference>
<dbReference type="GO" id="GO:0006886">
    <property type="term" value="P:intracellular protein transport"/>
    <property type="evidence" value="ECO:0007669"/>
    <property type="project" value="InterPro"/>
</dbReference>
<dbReference type="InterPro" id="IPR038126">
    <property type="entry name" value="RAMP_sf"/>
</dbReference>
<dbReference type="OrthoDB" id="9416539at2759"/>
<keyword evidence="6" id="KW-0732">Signal</keyword>
<dbReference type="GO" id="GO:0006816">
    <property type="term" value="P:calcium ion transport"/>
    <property type="evidence" value="ECO:0007669"/>
    <property type="project" value="TreeGrafter"/>
</dbReference>
<dbReference type="EMBL" id="JANIIK010000040">
    <property type="protein sequence ID" value="KAJ3608153.1"/>
    <property type="molecule type" value="Genomic_DNA"/>
</dbReference>
<dbReference type="GO" id="GO:0072659">
    <property type="term" value="P:protein localization to plasma membrane"/>
    <property type="evidence" value="ECO:0007669"/>
    <property type="project" value="TreeGrafter"/>
</dbReference>
<dbReference type="AlphaFoldDB" id="A0A9Q0EKS3"/>
<gene>
    <name evidence="12" type="ORF">NHX12_025203</name>
</gene>
<evidence type="ECO:0000256" key="4">
    <source>
        <dbReference type="ARBA" id="ARBA00022475"/>
    </source>
</evidence>
<keyword evidence="8 11" id="KW-0472">Membrane</keyword>
<dbReference type="GO" id="GO:0008277">
    <property type="term" value="P:regulation of G protein-coupled receptor signaling pathway"/>
    <property type="evidence" value="ECO:0007669"/>
    <property type="project" value="InterPro"/>
</dbReference>
<keyword evidence="7 11" id="KW-1133">Transmembrane helix</keyword>
<reference evidence="12" key="1">
    <citation type="submission" date="2022-07" db="EMBL/GenBank/DDBJ databases">
        <title>Chromosome-level genome of Muraenolepis orangiensis.</title>
        <authorList>
            <person name="Kim J."/>
        </authorList>
    </citation>
    <scope>NUCLEOTIDE SEQUENCE</scope>
    <source>
        <strain evidence="12">KU_S4_2022</strain>
        <tissue evidence="12">Muscle</tissue>
    </source>
</reference>
<organism evidence="12 13">
    <name type="scientific">Muraenolepis orangiensis</name>
    <name type="common">Patagonian moray cod</name>
    <dbReference type="NCBI Taxonomy" id="630683"/>
    <lineage>
        <taxon>Eukaryota</taxon>
        <taxon>Metazoa</taxon>
        <taxon>Chordata</taxon>
        <taxon>Craniata</taxon>
        <taxon>Vertebrata</taxon>
        <taxon>Euteleostomi</taxon>
        <taxon>Actinopterygii</taxon>
        <taxon>Neopterygii</taxon>
        <taxon>Teleostei</taxon>
        <taxon>Neoteleostei</taxon>
        <taxon>Acanthomorphata</taxon>
        <taxon>Zeiogadaria</taxon>
        <taxon>Gadariae</taxon>
        <taxon>Gadiformes</taxon>
        <taxon>Muraenolepidoidei</taxon>
        <taxon>Muraenolepididae</taxon>
        <taxon>Muraenolepis</taxon>
    </lineage>
</organism>
<accession>A0A9Q0EKS3</accession>
<evidence type="ECO:0000256" key="6">
    <source>
        <dbReference type="ARBA" id="ARBA00022729"/>
    </source>
</evidence>
<comment type="similarity">
    <text evidence="2">Belongs to the RAMP family.</text>
</comment>
<feature type="transmembrane region" description="Helical" evidence="11">
    <location>
        <begin position="86"/>
        <end position="107"/>
    </location>
</feature>
<keyword evidence="5 11" id="KW-0812">Transmembrane</keyword>
<dbReference type="PANTHER" id="PTHR14076:SF9">
    <property type="entry name" value="RECEPTOR ACTIVITY-MODIFYING PROTEIN 2"/>
    <property type="match status" value="1"/>
</dbReference>
<evidence type="ECO:0000256" key="3">
    <source>
        <dbReference type="ARBA" id="ARBA00022448"/>
    </source>
</evidence>
<dbReference type="GO" id="GO:0043235">
    <property type="term" value="C:receptor complex"/>
    <property type="evidence" value="ECO:0007669"/>
    <property type="project" value="TreeGrafter"/>
</dbReference>
<evidence type="ECO:0000313" key="12">
    <source>
        <dbReference type="EMBL" id="KAJ3608153.1"/>
    </source>
</evidence>
<dbReference type="InterPro" id="IPR006985">
    <property type="entry name" value="RAMP"/>
</dbReference>
<protein>
    <submittedName>
        <fullName evidence="12">Uncharacterized protein</fullName>
    </submittedName>
</protein>
<comment type="caution">
    <text evidence="12">The sequence shown here is derived from an EMBL/GenBank/DDBJ whole genome shotgun (WGS) entry which is preliminary data.</text>
</comment>
<keyword evidence="9" id="KW-1015">Disulfide bond</keyword>
<keyword evidence="10" id="KW-0675">Receptor</keyword>
<keyword evidence="13" id="KW-1185">Reference proteome</keyword>
<keyword evidence="3" id="KW-0813">Transport</keyword>
<evidence type="ECO:0000313" key="13">
    <source>
        <dbReference type="Proteomes" id="UP001148018"/>
    </source>
</evidence>
<dbReference type="GO" id="GO:0031623">
    <property type="term" value="P:receptor internalization"/>
    <property type="evidence" value="ECO:0007669"/>
    <property type="project" value="TreeGrafter"/>
</dbReference>
<dbReference type="GO" id="GO:0009986">
    <property type="term" value="C:cell surface"/>
    <property type="evidence" value="ECO:0007669"/>
    <property type="project" value="TreeGrafter"/>
</dbReference>
<dbReference type="GO" id="GO:0001525">
    <property type="term" value="P:angiogenesis"/>
    <property type="evidence" value="ECO:0007669"/>
    <property type="project" value="TreeGrafter"/>
</dbReference>
<comment type="subcellular location">
    <subcellularLocation>
        <location evidence="1">Cell membrane</location>
        <topology evidence="1">Single-pass type I membrane protein</topology>
    </subcellularLocation>
</comment>
<evidence type="ECO:0000256" key="10">
    <source>
        <dbReference type="ARBA" id="ARBA00023170"/>
    </source>
</evidence>
<evidence type="ECO:0000256" key="5">
    <source>
        <dbReference type="ARBA" id="ARBA00022692"/>
    </source>
</evidence>
<dbReference type="Proteomes" id="UP001148018">
    <property type="component" value="Unassembled WGS sequence"/>
</dbReference>
<dbReference type="PANTHER" id="PTHR14076">
    <property type="entry name" value="RECEPTOR ACTIVITY MODIFYING PROTEIN RAMP"/>
    <property type="match status" value="1"/>
</dbReference>